<keyword evidence="2" id="KW-1185">Reference proteome</keyword>
<dbReference type="STRING" id="1230460.C495_03562"/>
<gene>
    <name evidence="1" type="ORF">C495_03562</name>
</gene>
<accession>L9WCW0</accession>
<evidence type="ECO:0000313" key="2">
    <source>
        <dbReference type="Proteomes" id="UP000011661"/>
    </source>
</evidence>
<comment type="caution">
    <text evidence="1">The sequence shown here is derived from an EMBL/GenBank/DDBJ whole genome shotgun (WGS) entry which is preliminary data.</text>
</comment>
<evidence type="ECO:0000313" key="1">
    <source>
        <dbReference type="EMBL" id="ELY47304.1"/>
    </source>
</evidence>
<dbReference type="PATRIC" id="fig|1230460.4.peg.715"/>
<proteinExistence type="predicted"/>
<organism evidence="1 2">
    <name type="scientific">Natronorubrum sulfidifaciens JCM 14089</name>
    <dbReference type="NCBI Taxonomy" id="1230460"/>
    <lineage>
        <taxon>Archaea</taxon>
        <taxon>Methanobacteriati</taxon>
        <taxon>Methanobacteriota</taxon>
        <taxon>Stenosarchaea group</taxon>
        <taxon>Halobacteria</taxon>
        <taxon>Halobacteriales</taxon>
        <taxon>Natrialbaceae</taxon>
        <taxon>Natronorubrum</taxon>
    </lineage>
</organism>
<protein>
    <submittedName>
        <fullName evidence="1">Uncharacterized protein</fullName>
    </submittedName>
</protein>
<reference evidence="1 2" key="1">
    <citation type="journal article" date="2014" name="PLoS Genet.">
        <title>Phylogenetically driven sequencing of extremely halophilic archaea reveals strategies for static and dynamic osmo-response.</title>
        <authorList>
            <person name="Becker E.A."/>
            <person name="Seitzer P.M."/>
            <person name="Tritt A."/>
            <person name="Larsen D."/>
            <person name="Krusor M."/>
            <person name="Yao A.I."/>
            <person name="Wu D."/>
            <person name="Madern D."/>
            <person name="Eisen J.A."/>
            <person name="Darling A.E."/>
            <person name="Facciotti M.T."/>
        </authorList>
    </citation>
    <scope>NUCLEOTIDE SEQUENCE [LARGE SCALE GENOMIC DNA]</scope>
    <source>
        <strain evidence="1 2">JCM 14089</strain>
    </source>
</reference>
<name>L9WCW0_9EURY</name>
<dbReference type="EMBL" id="AOHX01000026">
    <property type="protein sequence ID" value="ELY47304.1"/>
    <property type="molecule type" value="Genomic_DNA"/>
</dbReference>
<dbReference type="Proteomes" id="UP000011661">
    <property type="component" value="Unassembled WGS sequence"/>
</dbReference>
<dbReference type="AlphaFoldDB" id="L9WCW0"/>
<sequence length="401" mass="42727">MNVGSPGEAGLIGQADFTEGTAQPNEVHRITNAPTAATLFGNGSPLATNVTDALSEGAFPVYAVAPAEVEVEDDVMGSTGELSSAPISENADDISFNVGGITLSTTVVLEAPEDLSPSENEVLVNAVDGTYHLDAGSNIEGTVNYVALDYESAIDALVDEEGDILDFIGILSENADTSDYLHGVVKDMESKGDFAIAIAGASPYLDDVFSYENPFDSSRIQVQYPMRNGDGRSMIGSYIGLRAGLGMSASPMKKRLSGQETLYHSLSREEMEALSEQRVNPIKSERAGALVMDDMTTVSVENNEEFEMQQGIARLVTDYVAVITNENADVFIGELHTQSARNALRGNIKSELKDLLSLNAITGYTVEVEPISAMEARVNVGVETIKPLRNIRATVTAGQVE</sequence>